<dbReference type="EMBL" id="CP029288">
    <property type="protein sequence ID" value="AWR96292.1"/>
    <property type="molecule type" value="Genomic_DNA"/>
</dbReference>
<evidence type="ECO:0000259" key="1">
    <source>
        <dbReference type="PROSITE" id="PS00028"/>
    </source>
</evidence>
<dbReference type="GO" id="GO:0006357">
    <property type="term" value="P:regulation of transcription by RNA polymerase II"/>
    <property type="evidence" value="ECO:0007669"/>
    <property type="project" value="InterPro"/>
</dbReference>
<sequence>MNSSSKRPTLFKALMMIGFEKVGPRTLKRGDVKVSIVYTYEVYWEIETKNTKEIFSNQKSLMRRLYDLKVITDDELEYLAMLGLDFREEIIEESSRFSHVAISFINQIIIPHLQKILRENRMRCPVCNKRMMSTSNFYNHLNYFHKEYLEELTSQVVGKIP</sequence>
<dbReference type="KEGG" id="asul:DFR86_01195"/>
<accession>A0A2U9IJT1</accession>
<dbReference type="GO" id="GO:0003712">
    <property type="term" value="F:transcription coregulator activity"/>
    <property type="evidence" value="ECO:0007669"/>
    <property type="project" value="InterPro"/>
</dbReference>
<reference evidence="2 3" key="1">
    <citation type="submission" date="2018-05" db="EMBL/GenBank/DDBJ databases">
        <title>Complete Genome Sequences of Extremely Thermoacidophilic, Metal-Mobilizing Type-Strain Members of the Archaeal Family Sulfolobaceae: Acidianus brierleyi DSM-1651T, Acidianus sulfidivorans DSM-18786T, Metallosphaera hakonensis DSM-7519T, and Metallosphaera prunae DSM-10039T.</title>
        <authorList>
            <person name="Counts J.A."/>
            <person name="Kelly R.M."/>
        </authorList>
    </citation>
    <scope>NUCLEOTIDE SEQUENCE [LARGE SCALE GENOMIC DNA]</scope>
    <source>
        <strain evidence="2 3">JP7</strain>
    </source>
</reference>
<dbReference type="Proteomes" id="UP000248410">
    <property type="component" value="Chromosome"/>
</dbReference>
<protein>
    <recommendedName>
        <fullName evidence="1">C2H2-type domain-containing protein</fullName>
    </recommendedName>
</protein>
<dbReference type="RefSeq" id="WP_110379182.1">
    <property type="nucleotide sequence ID" value="NZ_CP029288.2"/>
</dbReference>
<evidence type="ECO:0000313" key="2">
    <source>
        <dbReference type="EMBL" id="AWR96292.1"/>
    </source>
</evidence>
<dbReference type="OrthoDB" id="39455at2157"/>
<gene>
    <name evidence="2" type="ORF">DFR86_01195</name>
</gene>
<keyword evidence="3" id="KW-1185">Reference proteome</keyword>
<name>A0A2U9IJT1_9CREN</name>
<dbReference type="InterPro" id="IPR013087">
    <property type="entry name" value="Znf_C2H2_type"/>
</dbReference>
<organism evidence="2 3">
    <name type="scientific">Acidianus sulfidivorans JP7</name>
    <dbReference type="NCBI Taxonomy" id="619593"/>
    <lineage>
        <taxon>Archaea</taxon>
        <taxon>Thermoproteota</taxon>
        <taxon>Thermoprotei</taxon>
        <taxon>Sulfolobales</taxon>
        <taxon>Sulfolobaceae</taxon>
        <taxon>Acidianus</taxon>
    </lineage>
</organism>
<dbReference type="GeneID" id="36836542"/>
<dbReference type="AlphaFoldDB" id="A0A2U9IJT1"/>
<dbReference type="InterPro" id="IPR019095">
    <property type="entry name" value="Mediator_Med18"/>
</dbReference>
<feature type="domain" description="C2H2-type" evidence="1">
    <location>
        <begin position="124"/>
        <end position="145"/>
    </location>
</feature>
<evidence type="ECO:0000313" key="3">
    <source>
        <dbReference type="Proteomes" id="UP000248410"/>
    </source>
</evidence>
<dbReference type="Pfam" id="PF09637">
    <property type="entry name" value="Med18"/>
    <property type="match status" value="1"/>
</dbReference>
<dbReference type="PROSITE" id="PS00028">
    <property type="entry name" value="ZINC_FINGER_C2H2_1"/>
    <property type="match status" value="1"/>
</dbReference>
<proteinExistence type="predicted"/>